<proteinExistence type="inferred from homology"/>
<dbReference type="SUPFAM" id="SSF51621">
    <property type="entry name" value="Phosphoenolpyruvate/pyruvate domain"/>
    <property type="match status" value="1"/>
</dbReference>
<dbReference type="GO" id="GO:0032259">
    <property type="term" value="P:methylation"/>
    <property type="evidence" value="ECO:0007669"/>
    <property type="project" value="UniProtKB-KW"/>
</dbReference>
<evidence type="ECO:0000256" key="4">
    <source>
        <dbReference type="ARBA" id="ARBA00022679"/>
    </source>
</evidence>
<dbReference type="InterPro" id="IPR003700">
    <property type="entry name" value="Pantoate_hydroxy_MeTrfase"/>
</dbReference>
<dbReference type="InterPro" id="IPR040442">
    <property type="entry name" value="Pyrv_kinase-like_dom_sf"/>
</dbReference>
<protein>
    <recommendedName>
        <fullName evidence="3">3-methyl-2-oxobutanoate hydroxymethyltransferase</fullName>
        <ecNumber evidence="3">2.1.2.11</ecNumber>
    </recommendedName>
</protein>
<evidence type="ECO:0000256" key="5">
    <source>
        <dbReference type="ARBA" id="ARBA00049172"/>
    </source>
</evidence>
<keyword evidence="7" id="KW-1185">Reference proteome</keyword>
<dbReference type="AlphaFoldDB" id="A0A392ULZ1"/>
<dbReference type="EC" id="2.1.2.11" evidence="3"/>
<dbReference type="GO" id="GO:0003864">
    <property type="term" value="F:3-methyl-2-oxobutanoate hydroxymethyltransferase activity"/>
    <property type="evidence" value="ECO:0007669"/>
    <property type="project" value="UniProtKB-EC"/>
</dbReference>
<organism evidence="6 7">
    <name type="scientific">Trifolium medium</name>
    <dbReference type="NCBI Taxonomy" id="97028"/>
    <lineage>
        <taxon>Eukaryota</taxon>
        <taxon>Viridiplantae</taxon>
        <taxon>Streptophyta</taxon>
        <taxon>Embryophyta</taxon>
        <taxon>Tracheophyta</taxon>
        <taxon>Spermatophyta</taxon>
        <taxon>Magnoliopsida</taxon>
        <taxon>eudicotyledons</taxon>
        <taxon>Gunneridae</taxon>
        <taxon>Pentapetalae</taxon>
        <taxon>rosids</taxon>
        <taxon>fabids</taxon>
        <taxon>Fabales</taxon>
        <taxon>Fabaceae</taxon>
        <taxon>Papilionoideae</taxon>
        <taxon>50 kb inversion clade</taxon>
        <taxon>NPAAA clade</taxon>
        <taxon>Hologalegina</taxon>
        <taxon>IRL clade</taxon>
        <taxon>Trifolieae</taxon>
        <taxon>Trifolium</taxon>
    </lineage>
</organism>
<comment type="caution">
    <text evidence="6">The sequence shown here is derived from an EMBL/GenBank/DDBJ whole genome shotgun (WGS) entry which is preliminary data.</text>
</comment>
<dbReference type="GO" id="GO:0008168">
    <property type="term" value="F:methyltransferase activity"/>
    <property type="evidence" value="ECO:0007669"/>
    <property type="project" value="UniProtKB-KW"/>
</dbReference>
<dbReference type="GO" id="GO:0015940">
    <property type="term" value="P:pantothenate biosynthetic process"/>
    <property type="evidence" value="ECO:0007669"/>
    <property type="project" value="UniProtKB-UniPathway"/>
</dbReference>
<dbReference type="Gene3D" id="3.20.20.60">
    <property type="entry name" value="Phosphoenolpyruvate-binding domains"/>
    <property type="match status" value="1"/>
</dbReference>
<sequence>PAPVAAAATAALEIPTIGIGAGPYCSGQVSWPNFHFS</sequence>
<comment type="similarity">
    <text evidence="2">Belongs to the PanB family.</text>
</comment>
<accession>A0A392ULZ1</accession>
<comment type="pathway">
    <text evidence="1">Cofactor biosynthesis; (R)-pantothenate biosynthesis; (R)-pantoate from 3-methyl-2-oxobutanoate: step 1/2.</text>
</comment>
<reference evidence="6 7" key="1">
    <citation type="journal article" date="2018" name="Front. Plant Sci.">
        <title>Red Clover (Trifolium pratense) and Zigzag Clover (T. medium) - A Picture of Genomic Similarities and Differences.</title>
        <authorList>
            <person name="Dluhosova J."/>
            <person name="Istvanek J."/>
            <person name="Nedelnik J."/>
            <person name="Repkova J."/>
        </authorList>
    </citation>
    <scope>NUCLEOTIDE SEQUENCE [LARGE SCALE GENOMIC DNA]</scope>
    <source>
        <strain evidence="7">cv. 10/8</strain>
        <tissue evidence="6">Leaf</tissue>
    </source>
</reference>
<evidence type="ECO:0000256" key="3">
    <source>
        <dbReference type="ARBA" id="ARBA00012618"/>
    </source>
</evidence>
<dbReference type="UniPathway" id="UPA00028">
    <property type="reaction ID" value="UER00003"/>
</dbReference>
<dbReference type="Proteomes" id="UP000265520">
    <property type="component" value="Unassembled WGS sequence"/>
</dbReference>
<evidence type="ECO:0000256" key="1">
    <source>
        <dbReference type="ARBA" id="ARBA00005033"/>
    </source>
</evidence>
<keyword evidence="4 6" id="KW-0808">Transferase</keyword>
<dbReference type="Pfam" id="PF02548">
    <property type="entry name" value="Pantoate_transf"/>
    <property type="match status" value="1"/>
</dbReference>
<comment type="catalytic activity">
    <reaction evidence="5">
        <text>(6R)-5,10-methylene-5,6,7,8-tetrahydrofolate + 3-methyl-2-oxobutanoate + H2O = 2-dehydropantoate + (6S)-5,6,7,8-tetrahydrofolate</text>
        <dbReference type="Rhea" id="RHEA:11824"/>
        <dbReference type="ChEBI" id="CHEBI:11561"/>
        <dbReference type="ChEBI" id="CHEBI:11851"/>
        <dbReference type="ChEBI" id="CHEBI:15377"/>
        <dbReference type="ChEBI" id="CHEBI:15636"/>
        <dbReference type="ChEBI" id="CHEBI:57453"/>
        <dbReference type="EC" id="2.1.2.11"/>
    </reaction>
</comment>
<keyword evidence="6" id="KW-0489">Methyltransferase</keyword>
<dbReference type="EMBL" id="LXQA010861585">
    <property type="protein sequence ID" value="MCI74472.1"/>
    <property type="molecule type" value="Genomic_DNA"/>
</dbReference>
<evidence type="ECO:0000256" key="2">
    <source>
        <dbReference type="ARBA" id="ARBA00008676"/>
    </source>
</evidence>
<evidence type="ECO:0000313" key="6">
    <source>
        <dbReference type="EMBL" id="MCI74472.1"/>
    </source>
</evidence>
<evidence type="ECO:0000313" key="7">
    <source>
        <dbReference type="Proteomes" id="UP000265520"/>
    </source>
</evidence>
<dbReference type="InterPro" id="IPR015813">
    <property type="entry name" value="Pyrv/PenolPyrv_kinase-like_dom"/>
</dbReference>
<feature type="non-terminal residue" evidence="6">
    <location>
        <position position="1"/>
    </location>
</feature>
<name>A0A392ULZ1_9FABA</name>